<dbReference type="Proteomes" id="UP001055879">
    <property type="component" value="Linkage Group LG11"/>
</dbReference>
<organism evidence="1 2">
    <name type="scientific">Arctium lappa</name>
    <name type="common">Greater burdock</name>
    <name type="synonym">Lappa major</name>
    <dbReference type="NCBI Taxonomy" id="4217"/>
    <lineage>
        <taxon>Eukaryota</taxon>
        <taxon>Viridiplantae</taxon>
        <taxon>Streptophyta</taxon>
        <taxon>Embryophyta</taxon>
        <taxon>Tracheophyta</taxon>
        <taxon>Spermatophyta</taxon>
        <taxon>Magnoliopsida</taxon>
        <taxon>eudicotyledons</taxon>
        <taxon>Gunneridae</taxon>
        <taxon>Pentapetalae</taxon>
        <taxon>asterids</taxon>
        <taxon>campanulids</taxon>
        <taxon>Asterales</taxon>
        <taxon>Asteraceae</taxon>
        <taxon>Carduoideae</taxon>
        <taxon>Cardueae</taxon>
        <taxon>Arctiinae</taxon>
        <taxon>Arctium</taxon>
    </lineage>
</organism>
<evidence type="ECO:0000313" key="1">
    <source>
        <dbReference type="EMBL" id="KAI3691665.1"/>
    </source>
</evidence>
<reference evidence="1 2" key="2">
    <citation type="journal article" date="2022" name="Mol. Ecol. Resour.">
        <title>The genomes of chicory, endive, great burdock and yacon provide insights into Asteraceae paleo-polyploidization history and plant inulin production.</title>
        <authorList>
            <person name="Fan W."/>
            <person name="Wang S."/>
            <person name="Wang H."/>
            <person name="Wang A."/>
            <person name="Jiang F."/>
            <person name="Liu H."/>
            <person name="Zhao H."/>
            <person name="Xu D."/>
            <person name="Zhang Y."/>
        </authorList>
    </citation>
    <scope>NUCLEOTIDE SEQUENCE [LARGE SCALE GENOMIC DNA]</scope>
    <source>
        <strain evidence="2">cv. Niubang</strain>
    </source>
</reference>
<gene>
    <name evidence="1" type="ORF">L6452_31466</name>
</gene>
<name>A0ACB8Z310_ARCLA</name>
<accession>A0ACB8Z310</accession>
<keyword evidence="2" id="KW-1185">Reference proteome</keyword>
<evidence type="ECO:0000313" key="2">
    <source>
        <dbReference type="Proteomes" id="UP001055879"/>
    </source>
</evidence>
<dbReference type="EMBL" id="CM042057">
    <property type="protein sequence ID" value="KAI3691665.1"/>
    <property type="molecule type" value="Genomic_DNA"/>
</dbReference>
<sequence length="479" mass="53632">MAHWPTIFQLYLMLLIVHVVQFSDASRHSPRLFNLFGSTTKDQQTEDIGTTWAVLIAGSKGYFNYRHQADICHAYQLLKKGGLNDENIIVFMYDDIANDPLNPIPGVIINNPRGLDVYADVPKDYTGESVTAVNFHAVLLGNKEGVQGGSGKVVASKPNDKIFIYYADHGGPGVLGMPNLPYLYADDIIQVLKFKYESRTYNEMVIYVEASESGSIFQGMLPTDWNIYVTTSTNMYQTSWATYCPGTNPPPPAGFGTCLGDLYSISWLEDSESEDLRNETLRQQYLKVKMRTYNNHSSHGSQVMQYGTLHISNETVSEYQGSLPWNLNTKSAQSSEPMGVVDQRDADLYSMWQTYNKSTKETQQKEELLEEIKEITAHRAHLDSSVDVIKGDLLGKGHETVRNEGAALVDDWKCLKSMIRTFETHCGSLTQYGMKHTRIFANICNNGVSTEAMDKASKLACSKYKLGAQWNPAFVGYSA</sequence>
<proteinExistence type="predicted"/>
<comment type="caution">
    <text evidence="1">The sequence shown here is derived from an EMBL/GenBank/DDBJ whole genome shotgun (WGS) entry which is preliminary data.</text>
</comment>
<protein>
    <submittedName>
        <fullName evidence="1">Uncharacterized protein</fullName>
    </submittedName>
</protein>
<reference evidence="2" key="1">
    <citation type="journal article" date="2022" name="Mol. Ecol. Resour.">
        <title>The genomes of chicory, endive, great burdock and yacon provide insights into Asteraceae palaeo-polyploidization history and plant inulin production.</title>
        <authorList>
            <person name="Fan W."/>
            <person name="Wang S."/>
            <person name="Wang H."/>
            <person name="Wang A."/>
            <person name="Jiang F."/>
            <person name="Liu H."/>
            <person name="Zhao H."/>
            <person name="Xu D."/>
            <person name="Zhang Y."/>
        </authorList>
    </citation>
    <scope>NUCLEOTIDE SEQUENCE [LARGE SCALE GENOMIC DNA]</scope>
    <source>
        <strain evidence="2">cv. Niubang</strain>
    </source>
</reference>